<gene>
    <name evidence="1" type="ORF">MNB_SUP05-5-286</name>
</gene>
<dbReference type="AlphaFoldDB" id="A0A1W1CIV6"/>
<sequence>MNQLQKEDQQKLTIALLDIMGFWGVKDSIKLSLLGLKTIKERHLMSYKNGNKCFIFDADLIERSKIILGINSSLATTYPQNSNYHAIWFKTKMKKFKGKTPLELMIKDKKGLKIVWHYLDCTQTWN</sequence>
<proteinExistence type="predicted"/>
<organism evidence="1">
    <name type="scientific">hydrothermal vent metagenome</name>
    <dbReference type="NCBI Taxonomy" id="652676"/>
    <lineage>
        <taxon>unclassified sequences</taxon>
        <taxon>metagenomes</taxon>
        <taxon>ecological metagenomes</taxon>
    </lineage>
</organism>
<dbReference type="EMBL" id="FPHJ01000048">
    <property type="protein sequence ID" value="SFV65601.1"/>
    <property type="molecule type" value="Genomic_DNA"/>
</dbReference>
<evidence type="ECO:0008006" key="2">
    <source>
        <dbReference type="Google" id="ProtNLM"/>
    </source>
</evidence>
<reference evidence="1" key="1">
    <citation type="submission" date="2016-10" db="EMBL/GenBank/DDBJ databases">
        <authorList>
            <person name="de Groot N.N."/>
        </authorList>
    </citation>
    <scope>NUCLEOTIDE SEQUENCE</scope>
</reference>
<accession>A0A1W1CIV6</accession>
<protein>
    <recommendedName>
        <fullName evidence="2">Antitoxin Xre/MbcA/ParS-like toxin-binding domain-containing protein</fullName>
    </recommendedName>
</protein>
<evidence type="ECO:0000313" key="1">
    <source>
        <dbReference type="EMBL" id="SFV65601.1"/>
    </source>
</evidence>
<name>A0A1W1CIV6_9ZZZZ</name>